<keyword evidence="4" id="KW-0645">Protease</keyword>
<name>A0ABN6PCV2_9EURY</name>
<keyword evidence="4" id="KW-0482">Metalloprotease</keyword>
<keyword evidence="4" id="KW-0378">Hydrolase</keyword>
<keyword evidence="5" id="KW-1185">Reference proteome</keyword>
<dbReference type="SUPFAM" id="SSF48452">
    <property type="entry name" value="TPR-like"/>
    <property type="match status" value="1"/>
</dbReference>
<feature type="transmembrane region" description="Helical" evidence="2">
    <location>
        <begin position="167"/>
        <end position="187"/>
    </location>
</feature>
<proteinExistence type="predicted"/>
<evidence type="ECO:0000313" key="5">
    <source>
        <dbReference type="Proteomes" id="UP000831817"/>
    </source>
</evidence>
<dbReference type="InterPro" id="IPR019734">
    <property type="entry name" value="TPR_rpt"/>
</dbReference>
<feature type="transmembrane region" description="Helical" evidence="2">
    <location>
        <begin position="282"/>
        <end position="300"/>
    </location>
</feature>
<dbReference type="SMART" id="SM00028">
    <property type="entry name" value="TPR"/>
    <property type="match status" value="3"/>
</dbReference>
<dbReference type="GeneID" id="71965196"/>
<evidence type="ECO:0000256" key="2">
    <source>
        <dbReference type="SAM" id="Phobius"/>
    </source>
</evidence>
<accession>A0ABN6PCV2</accession>
<dbReference type="Gene3D" id="1.25.40.10">
    <property type="entry name" value="Tetratricopeptide repeat domain"/>
    <property type="match status" value="1"/>
</dbReference>
<dbReference type="RefSeq" id="WP_248565125.1">
    <property type="nucleotide sequence ID" value="NZ_AP025698.1"/>
</dbReference>
<evidence type="ECO:0000256" key="1">
    <source>
        <dbReference type="PROSITE-ProRule" id="PRU00339"/>
    </source>
</evidence>
<feature type="transmembrane region" description="Helical" evidence="2">
    <location>
        <begin position="218"/>
        <end position="237"/>
    </location>
</feature>
<feature type="domain" description="CAAX prenyl protease 2/Lysostaphin resistance protein A-like" evidence="3">
    <location>
        <begin position="312"/>
        <end position="401"/>
    </location>
</feature>
<organism evidence="4 5">
    <name type="scientific">Methanothermobacter tenebrarum</name>
    <dbReference type="NCBI Taxonomy" id="680118"/>
    <lineage>
        <taxon>Archaea</taxon>
        <taxon>Methanobacteriati</taxon>
        <taxon>Methanobacteriota</taxon>
        <taxon>Methanomada group</taxon>
        <taxon>Methanobacteria</taxon>
        <taxon>Methanobacteriales</taxon>
        <taxon>Methanobacteriaceae</taxon>
        <taxon>Methanothermobacter</taxon>
    </lineage>
</organism>
<dbReference type="Pfam" id="PF13424">
    <property type="entry name" value="TPR_12"/>
    <property type="match status" value="1"/>
</dbReference>
<dbReference type="InterPro" id="IPR003675">
    <property type="entry name" value="Rce1/LyrA-like_dom"/>
</dbReference>
<dbReference type="Pfam" id="PF02517">
    <property type="entry name" value="Rce1-like"/>
    <property type="match status" value="1"/>
</dbReference>
<keyword evidence="2" id="KW-0472">Membrane</keyword>
<evidence type="ECO:0000259" key="3">
    <source>
        <dbReference type="Pfam" id="PF02517"/>
    </source>
</evidence>
<keyword evidence="1" id="KW-0802">TPR repeat</keyword>
<feature type="transmembrane region" description="Helical" evidence="2">
    <location>
        <begin position="365"/>
        <end position="382"/>
    </location>
</feature>
<dbReference type="PROSITE" id="PS50005">
    <property type="entry name" value="TPR"/>
    <property type="match status" value="1"/>
</dbReference>
<reference evidence="4 5" key="1">
    <citation type="submission" date="2022-04" db="EMBL/GenBank/DDBJ databases">
        <title>Complete genome of Methanothermobacter tenebrarum strain RMAS.</title>
        <authorList>
            <person name="Nakamura K."/>
            <person name="Oshima K."/>
            <person name="Hattori M."/>
            <person name="Kamagata Y."/>
            <person name="Takamizawa K."/>
        </authorList>
    </citation>
    <scope>NUCLEOTIDE SEQUENCE [LARGE SCALE GENOMIC DNA]</scope>
    <source>
        <strain evidence="4 5">RMAS</strain>
    </source>
</reference>
<feature type="transmembrane region" description="Helical" evidence="2">
    <location>
        <begin position="312"/>
        <end position="330"/>
    </location>
</feature>
<dbReference type="GO" id="GO:0008237">
    <property type="term" value="F:metallopeptidase activity"/>
    <property type="evidence" value="ECO:0007669"/>
    <property type="project" value="UniProtKB-KW"/>
</dbReference>
<feature type="transmembrane region" description="Helical" evidence="2">
    <location>
        <begin position="342"/>
        <end position="359"/>
    </location>
</feature>
<feature type="transmembrane region" description="Helical" evidence="2">
    <location>
        <begin position="193"/>
        <end position="211"/>
    </location>
</feature>
<dbReference type="Proteomes" id="UP000831817">
    <property type="component" value="Chromosome"/>
</dbReference>
<feature type="transmembrane region" description="Helical" evidence="2">
    <location>
        <begin position="389"/>
        <end position="409"/>
    </location>
</feature>
<evidence type="ECO:0000313" key="4">
    <source>
        <dbReference type="EMBL" id="BDH79298.1"/>
    </source>
</evidence>
<feature type="transmembrane region" description="Helical" evidence="2">
    <location>
        <begin position="243"/>
        <end position="261"/>
    </location>
</feature>
<dbReference type="PANTHER" id="PTHR10098:SF108">
    <property type="entry name" value="TETRATRICOPEPTIDE REPEAT PROTEIN 28"/>
    <property type="match status" value="1"/>
</dbReference>
<dbReference type="PANTHER" id="PTHR10098">
    <property type="entry name" value="RAPSYN-RELATED"/>
    <property type="match status" value="1"/>
</dbReference>
<protein>
    <submittedName>
        <fullName evidence="4">CPBP family intramembrane metalloprotease domain-containing protein</fullName>
    </submittedName>
</protein>
<sequence>MKNDFEKLQVKLLKYAHRGDLEGTAKTLLKLGEIYQKNKMENQALESYENARKLYNKCKNPRGDAQTILNIGKIYEKKGEHGKAQRMYKKAAEKFKKFNDTKNQATSLYHHARLLEKKGKFEDALKSYKEYHRLGTIMDDKTMLLASYASIKRIEEYLASTSPVNHWLLLSAYIIGLFFAEISTSYLNVPTGLGIHAIILFILFLHSSLAPNEKLKRLLNSMMILPLLRIIGLSMPIVKIPQLYWFIIIAIPLFAASYTLMKIQGLGIKDVGLTLKRPISQFLIALTGIPLGYIEFKILHPNALIPEASLQYLLLGSMVLIGTGFAEEIFFRGLLQRNSEDLLGAFPGLLYTAILFSIFHIGWKSVHDLIFVFLVAIFYGYSYHKTRSIIGVTLSHGLSNSILFLFMPFL</sequence>
<keyword evidence="2" id="KW-0812">Transmembrane</keyword>
<gene>
    <name evidence="4" type="ORF">MTTB_06770</name>
</gene>
<feature type="repeat" description="TPR" evidence="1">
    <location>
        <begin position="65"/>
        <end position="98"/>
    </location>
</feature>
<keyword evidence="2" id="KW-1133">Transmembrane helix</keyword>
<dbReference type="EMBL" id="AP025698">
    <property type="protein sequence ID" value="BDH79298.1"/>
    <property type="molecule type" value="Genomic_DNA"/>
</dbReference>
<dbReference type="InterPro" id="IPR011990">
    <property type="entry name" value="TPR-like_helical_dom_sf"/>
</dbReference>